<dbReference type="Gene3D" id="3.40.109.10">
    <property type="entry name" value="NADH Oxidase"/>
    <property type="match status" value="1"/>
</dbReference>
<evidence type="ECO:0000256" key="2">
    <source>
        <dbReference type="ARBA" id="ARBA00023002"/>
    </source>
</evidence>
<dbReference type="EMBL" id="LNQL01000005">
    <property type="protein sequence ID" value="KSU48094.1"/>
    <property type="molecule type" value="Genomic_DNA"/>
</dbReference>
<evidence type="ECO:0000313" key="4">
    <source>
        <dbReference type="EMBL" id="KSU48094.1"/>
    </source>
</evidence>
<dbReference type="SUPFAM" id="SSF55469">
    <property type="entry name" value="FMN-dependent nitroreductase-like"/>
    <property type="match status" value="1"/>
</dbReference>
<dbReference type="OrthoDB" id="9782629at2"/>
<dbReference type="Pfam" id="PF00881">
    <property type="entry name" value="Nitroreductase"/>
    <property type="match status" value="1"/>
</dbReference>
<dbReference type="AlphaFoldDB" id="A0A0V8GCW0"/>
<name>A0A0V8GCW0_9BACL</name>
<comment type="caution">
    <text evidence="4">The sequence shown here is derived from an EMBL/GenBank/DDBJ whole genome shotgun (WGS) entry which is preliminary data.</text>
</comment>
<sequence>MTQTTLDTMRVLTERRSVRHYDETFKLSKQEVEELLEWTTAAPSAWNLQHWHFTVFHSEEAKQQLAPIAYNQPAITSASAVIAILGDVQANRNYNPVYGPAVEAGGMTEDLFDSIKAQVEGAYQSEAYGRDAAMSNASLAAMQLMLAAEARGLSTLAMGGFDHQRFAETFITESRYVPVMLIAVGKAVEDAKKRPALRLPIDQVSTFL</sequence>
<proteinExistence type="inferred from homology"/>
<protein>
    <submittedName>
        <fullName evidence="4">NAD(P)H nitroreductase</fullName>
    </submittedName>
</protein>
<dbReference type="InterPro" id="IPR029479">
    <property type="entry name" value="Nitroreductase"/>
</dbReference>
<dbReference type="Proteomes" id="UP000053797">
    <property type="component" value="Unassembled WGS sequence"/>
</dbReference>
<evidence type="ECO:0000259" key="3">
    <source>
        <dbReference type="Pfam" id="PF00881"/>
    </source>
</evidence>
<dbReference type="PANTHER" id="PTHR43673">
    <property type="entry name" value="NAD(P)H NITROREDUCTASE YDGI-RELATED"/>
    <property type="match status" value="1"/>
</dbReference>
<evidence type="ECO:0000256" key="1">
    <source>
        <dbReference type="ARBA" id="ARBA00007118"/>
    </source>
</evidence>
<keyword evidence="2" id="KW-0560">Oxidoreductase</keyword>
<reference evidence="4 5" key="1">
    <citation type="journal article" date="2015" name="Int. J. Syst. Evol. Microbiol.">
        <title>Exiguobacterium enclense sp. nov., isolated from sediment.</title>
        <authorList>
            <person name="Dastager S.G."/>
            <person name="Mawlankar R."/>
            <person name="Sonalkar V.V."/>
            <person name="Thorat M.N."/>
            <person name="Mual P."/>
            <person name="Verma A."/>
            <person name="Krishnamurthi S."/>
            <person name="Tang S.K."/>
            <person name="Li W.J."/>
        </authorList>
    </citation>
    <scope>NUCLEOTIDE SEQUENCE [LARGE SCALE GENOMIC DNA]</scope>
    <source>
        <strain evidence="4 5">NIO-1109</strain>
    </source>
</reference>
<dbReference type="RefSeq" id="WP_023467145.1">
    <property type="nucleotide sequence ID" value="NZ_FMYN01000005.1"/>
</dbReference>
<dbReference type="GO" id="GO:0016491">
    <property type="term" value="F:oxidoreductase activity"/>
    <property type="evidence" value="ECO:0007669"/>
    <property type="project" value="UniProtKB-KW"/>
</dbReference>
<comment type="similarity">
    <text evidence="1">Belongs to the nitroreductase family.</text>
</comment>
<accession>A0A0V8GCW0</accession>
<dbReference type="InterPro" id="IPR000415">
    <property type="entry name" value="Nitroreductase-like"/>
</dbReference>
<feature type="domain" description="Nitroreductase" evidence="3">
    <location>
        <begin position="13"/>
        <end position="186"/>
    </location>
</feature>
<gene>
    <name evidence="4" type="ORF">AS033_13210</name>
</gene>
<organism evidence="4 5">
    <name type="scientific">Exiguobacterium indicum</name>
    <dbReference type="NCBI Taxonomy" id="296995"/>
    <lineage>
        <taxon>Bacteria</taxon>
        <taxon>Bacillati</taxon>
        <taxon>Bacillota</taxon>
        <taxon>Bacilli</taxon>
        <taxon>Bacillales</taxon>
        <taxon>Bacillales Family XII. Incertae Sedis</taxon>
        <taxon>Exiguobacterium</taxon>
    </lineage>
</organism>
<evidence type="ECO:0000313" key="5">
    <source>
        <dbReference type="Proteomes" id="UP000053797"/>
    </source>
</evidence>
<dbReference type="CDD" id="cd02137">
    <property type="entry name" value="MhqN-like"/>
    <property type="match status" value="1"/>
</dbReference>
<dbReference type="PANTHER" id="PTHR43673:SF3">
    <property type="entry name" value="NAD(P)H NITROREDUCTASE YODC-RELATED"/>
    <property type="match status" value="1"/>
</dbReference>